<accession>A0A9P1EEU3</accession>
<dbReference type="Gene3D" id="2.40.50.140">
    <property type="entry name" value="Nucleic acid-binding proteins"/>
    <property type="match status" value="2"/>
</dbReference>
<dbReference type="CDD" id="cd04481">
    <property type="entry name" value="RPA1_DBD_B_like"/>
    <property type="match status" value="1"/>
</dbReference>
<dbReference type="Proteomes" id="UP001152484">
    <property type="component" value="Unassembled WGS sequence"/>
</dbReference>
<name>A0A9P1EEU3_CUSEU</name>
<evidence type="ECO:0008006" key="3">
    <source>
        <dbReference type="Google" id="ProtNLM"/>
    </source>
</evidence>
<dbReference type="OrthoDB" id="1305148at2759"/>
<evidence type="ECO:0000313" key="2">
    <source>
        <dbReference type="Proteomes" id="UP001152484"/>
    </source>
</evidence>
<proteinExistence type="predicted"/>
<reference evidence="1" key="1">
    <citation type="submission" date="2022-07" db="EMBL/GenBank/DDBJ databases">
        <authorList>
            <person name="Macas J."/>
            <person name="Novak P."/>
            <person name="Neumann P."/>
        </authorList>
    </citation>
    <scope>NUCLEOTIDE SEQUENCE</scope>
</reference>
<comment type="caution">
    <text evidence="1">The sequence shown here is derived from an EMBL/GenBank/DDBJ whole genome shotgun (WGS) entry which is preliminary data.</text>
</comment>
<dbReference type="AlphaFoldDB" id="A0A9P1EEU3"/>
<sequence length="175" mass="19573">MSNPKALTKNGRQTKLLDLTLGDANGNTIICTLWENMVEEFVDFLKTKPKSITLILQHCRAKKFHGRVGVTNMFHVTKILLNSNNAECAAFNATFGPDNDEDGEALSLATFVTPTFQDDLTAGKVQLVSIEDLTKMEEDGKQWVYGEILTIDSYKDWYYISCKGCSRKVSPVVQN</sequence>
<gene>
    <name evidence="1" type="ORF">CEURO_LOCUS14457</name>
</gene>
<protein>
    <recommendedName>
        <fullName evidence="3">Replication protein A OB domain-containing protein</fullName>
    </recommendedName>
</protein>
<dbReference type="SUPFAM" id="SSF50249">
    <property type="entry name" value="Nucleic acid-binding proteins"/>
    <property type="match status" value="1"/>
</dbReference>
<keyword evidence="2" id="KW-1185">Reference proteome</keyword>
<evidence type="ECO:0000313" key="1">
    <source>
        <dbReference type="EMBL" id="CAH9099398.1"/>
    </source>
</evidence>
<dbReference type="InterPro" id="IPR012340">
    <property type="entry name" value="NA-bd_OB-fold"/>
</dbReference>
<organism evidence="1 2">
    <name type="scientific">Cuscuta europaea</name>
    <name type="common">European dodder</name>
    <dbReference type="NCBI Taxonomy" id="41803"/>
    <lineage>
        <taxon>Eukaryota</taxon>
        <taxon>Viridiplantae</taxon>
        <taxon>Streptophyta</taxon>
        <taxon>Embryophyta</taxon>
        <taxon>Tracheophyta</taxon>
        <taxon>Spermatophyta</taxon>
        <taxon>Magnoliopsida</taxon>
        <taxon>eudicotyledons</taxon>
        <taxon>Gunneridae</taxon>
        <taxon>Pentapetalae</taxon>
        <taxon>asterids</taxon>
        <taxon>lamiids</taxon>
        <taxon>Solanales</taxon>
        <taxon>Convolvulaceae</taxon>
        <taxon>Cuscuteae</taxon>
        <taxon>Cuscuta</taxon>
        <taxon>Cuscuta subgen. Cuscuta</taxon>
    </lineage>
</organism>
<dbReference type="EMBL" id="CAMAPE010000038">
    <property type="protein sequence ID" value="CAH9099398.1"/>
    <property type="molecule type" value="Genomic_DNA"/>
</dbReference>